<dbReference type="InterPro" id="IPR050188">
    <property type="entry name" value="RluA_PseudoU_synthase"/>
</dbReference>
<dbReference type="SUPFAM" id="SSF55120">
    <property type="entry name" value="Pseudouridine synthase"/>
    <property type="match status" value="1"/>
</dbReference>
<evidence type="ECO:0000256" key="3">
    <source>
        <dbReference type="PROSITE-ProRule" id="PRU00182"/>
    </source>
</evidence>
<dbReference type="GO" id="GO:0006396">
    <property type="term" value="P:RNA processing"/>
    <property type="evidence" value="ECO:0007669"/>
    <property type="project" value="UniProtKB-ARBA"/>
</dbReference>
<dbReference type="AlphaFoldDB" id="A0A0G0FF12"/>
<dbReference type="CDD" id="cd02869">
    <property type="entry name" value="PseudoU_synth_RluA_like"/>
    <property type="match status" value="1"/>
</dbReference>
<dbReference type="PROSITE" id="PS01129">
    <property type="entry name" value="PSI_RLU"/>
    <property type="match status" value="1"/>
</dbReference>
<reference evidence="5 6" key="1">
    <citation type="journal article" date="2015" name="Nature">
        <title>rRNA introns, odd ribosomes, and small enigmatic genomes across a large radiation of phyla.</title>
        <authorList>
            <person name="Brown C.T."/>
            <person name="Hug L.A."/>
            <person name="Thomas B.C."/>
            <person name="Sharon I."/>
            <person name="Castelle C.J."/>
            <person name="Singh A."/>
            <person name="Wilkins M.J."/>
            <person name="Williams K.H."/>
            <person name="Banfield J.F."/>
        </authorList>
    </citation>
    <scope>NUCLEOTIDE SEQUENCE [LARGE SCALE GENOMIC DNA]</scope>
</reference>
<dbReference type="InterPro" id="IPR020103">
    <property type="entry name" value="PsdUridine_synth_cat_dom_sf"/>
</dbReference>
<dbReference type="InterPro" id="IPR006145">
    <property type="entry name" value="PsdUridine_synth_RsuA/RluA"/>
</dbReference>
<dbReference type="GO" id="GO:0001522">
    <property type="term" value="P:pseudouridine synthesis"/>
    <property type="evidence" value="ECO:0007669"/>
    <property type="project" value="InterPro"/>
</dbReference>
<comment type="similarity">
    <text evidence="1">Belongs to the pseudouridine synthase RluA family.</text>
</comment>
<dbReference type="InterPro" id="IPR036986">
    <property type="entry name" value="S4_RNA-bd_sf"/>
</dbReference>
<evidence type="ECO:0000256" key="1">
    <source>
        <dbReference type="ARBA" id="ARBA00010876"/>
    </source>
</evidence>
<sequence>MQTVHIDQTNYGGRADVFVSSTFNVHSRSFLRNNWERLITINGKSEKPSYKLRIGDVLEVLDQDVDRILEDKAYDKIIPQKKEVDIIYEDKDFIIINKPKGISVHPGVGNPQDTLANYVAGYLDAKGEYDARMERGGIVHRLDKPVSGLILFAKNAEAQLYFQKQFEEHKVDKVYLAKVEIGENINTELKEKIPAIPLDASEELDILVKNNFETDSSWLKVDGYIGRSTMNRMKMIFRAYIFNHARTALSYIKPLSENEFLVIIKTGRMYQIRATLEYLGVHIIGDTMFKSLKGGAIPESIELESILLSCKDMQGNMFLKRLK</sequence>
<proteinExistence type="inferred from homology"/>
<dbReference type="PROSITE" id="PS50889">
    <property type="entry name" value="S4"/>
    <property type="match status" value="1"/>
</dbReference>
<dbReference type="GO" id="GO:0009982">
    <property type="term" value="F:pseudouridine synthase activity"/>
    <property type="evidence" value="ECO:0007669"/>
    <property type="project" value="InterPro"/>
</dbReference>
<dbReference type="Proteomes" id="UP000034075">
    <property type="component" value="Unassembled WGS sequence"/>
</dbReference>
<dbReference type="SUPFAM" id="SSF55174">
    <property type="entry name" value="Alpha-L RNA-binding motif"/>
    <property type="match status" value="1"/>
</dbReference>
<evidence type="ECO:0000313" key="5">
    <source>
        <dbReference type="EMBL" id="KKQ12115.1"/>
    </source>
</evidence>
<evidence type="ECO:0000313" key="6">
    <source>
        <dbReference type="Proteomes" id="UP000034075"/>
    </source>
</evidence>
<feature type="domain" description="Pseudouridine synthase RsuA/RluA-like" evidence="4">
    <location>
        <begin position="92"/>
        <end position="277"/>
    </location>
</feature>
<protein>
    <submittedName>
        <fullName evidence="5">Pseudouridine synthase</fullName>
    </submittedName>
</protein>
<evidence type="ECO:0000256" key="2">
    <source>
        <dbReference type="ARBA" id="ARBA00023235"/>
    </source>
</evidence>
<dbReference type="GO" id="GO:0140098">
    <property type="term" value="F:catalytic activity, acting on RNA"/>
    <property type="evidence" value="ECO:0007669"/>
    <property type="project" value="UniProtKB-ARBA"/>
</dbReference>
<dbReference type="Gene3D" id="3.30.2350.10">
    <property type="entry name" value="Pseudouridine synthase"/>
    <property type="match status" value="1"/>
</dbReference>
<dbReference type="InterPro" id="IPR006224">
    <property type="entry name" value="PsdUridine_synth_RluA-like_CS"/>
</dbReference>
<dbReference type="Pfam" id="PF00849">
    <property type="entry name" value="PseudoU_synth_2"/>
    <property type="match status" value="1"/>
</dbReference>
<dbReference type="CDD" id="cd00165">
    <property type="entry name" value="S4"/>
    <property type="match status" value="1"/>
</dbReference>
<evidence type="ECO:0000259" key="4">
    <source>
        <dbReference type="Pfam" id="PF00849"/>
    </source>
</evidence>
<gene>
    <name evidence="5" type="ORF">US24_C0005G0022</name>
</gene>
<dbReference type="GO" id="GO:0003723">
    <property type="term" value="F:RNA binding"/>
    <property type="evidence" value="ECO:0007669"/>
    <property type="project" value="UniProtKB-KW"/>
</dbReference>
<dbReference type="PANTHER" id="PTHR21600">
    <property type="entry name" value="MITOCHONDRIAL RNA PSEUDOURIDINE SYNTHASE"/>
    <property type="match status" value="1"/>
</dbReference>
<keyword evidence="3" id="KW-0694">RNA-binding</keyword>
<dbReference type="EMBL" id="LBSF01000005">
    <property type="protein sequence ID" value="KKQ12115.1"/>
    <property type="molecule type" value="Genomic_DNA"/>
</dbReference>
<comment type="caution">
    <text evidence="5">The sequence shown here is derived from an EMBL/GenBank/DDBJ whole genome shotgun (WGS) entry which is preliminary data.</text>
</comment>
<accession>A0A0G0FF12</accession>
<name>A0A0G0FF12_9BACT</name>
<keyword evidence="2" id="KW-0413">Isomerase</keyword>
<dbReference type="Gene3D" id="3.10.290.10">
    <property type="entry name" value="RNA-binding S4 domain"/>
    <property type="match status" value="1"/>
</dbReference>
<organism evidence="5 6">
    <name type="scientific">candidate division WS6 bacterium GW2011_GWC2_36_7</name>
    <dbReference type="NCBI Taxonomy" id="1619091"/>
    <lineage>
        <taxon>Bacteria</taxon>
        <taxon>Candidatus Dojkabacteria</taxon>
    </lineage>
</organism>